<dbReference type="InterPro" id="IPR010432">
    <property type="entry name" value="RDD"/>
</dbReference>
<comment type="caution">
    <text evidence="8">The sequence shown here is derived from an EMBL/GenBank/DDBJ whole genome shotgun (WGS) entry which is preliminary data.</text>
</comment>
<accession>A0A5B2ZAU9</accession>
<evidence type="ECO:0000256" key="2">
    <source>
        <dbReference type="ARBA" id="ARBA00022475"/>
    </source>
</evidence>
<keyword evidence="2" id="KW-1003">Cell membrane</keyword>
<dbReference type="InterPro" id="IPR051791">
    <property type="entry name" value="Pra-immunoreactive"/>
</dbReference>
<feature type="domain" description="RDD" evidence="7">
    <location>
        <begin position="4"/>
        <end position="178"/>
    </location>
</feature>
<name>A0A5B2ZAU9_9GAMM</name>
<dbReference type="AlphaFoldDB" id="A0A5B2ZAU9"/>
<dbReference type="RefSeq" id="WP_149861133.1">
    <property type="nucleotide sequence ID" value="NZ_VUOD01000008.1"/>
</dbReference>
<feature type="transmembrane region" description="Helical" evidence="6">
    <location>
        <begin position="197"/>
        <end position="215"/>
    </location>
</feature>
<evidence type="ECO:0000259" key="7">
    <source>
        <dbReference type="Pfam" id="PF06271"/>
    </source>
</evidence>
<feature type="transmembrane region" description="Helical" evidence="6">
    <location>
        <begin position="82"/>
        <end position="110"/>
    </location>
</feature>
<keyword evidence="5 6" id="KW-0472">Membrane</keyword>
<evidence type="ECO:0000313" key="9">
    <source>
        <dbReference type="Proteomes" id="UP000322165"/>
    </source>
</evidence>
<evidence type="ECO:0000256" key="6">
    <source>
        <dbReference type="SAM" id="Phobius"/>
    </source>
</evidence>
<feature type="transmembrane region" description="Helical" evidence="6">
    <location>
        <begin position="142"/>
        <end position="163"/>
    </location>
</feature>
<dbReference type="GO" id="GO:0005886">
    <property type="term" value="C:plasma membrane"/>
    <property type="evidence" value="ECO:0007669"/>
    <property type="project" value="UniProtKB-SubCell"/>
</dbReference>
<evidence type="ECO:0000313" key="8">
    <source>
        <dbReference type="EMBL" id="KAA2284271.1"/>
    </source>
</evidence>
<dbReference type="Proteomes" id="UP000322165">
    <property type="component" value="Unassembled WGS sequence"/>
</dbReference>
<evidence type="ECO:0000256" key="3">
    <source>
        <dbReference type="ARBA" id="ARBA00022692"/>
    </source>
</evidence>
<evidence type="ECO:0000256" key="1">
    <source>
        <dbReference type="ARBA" id="ARBA00004651"/>
    </source>
</evidence>
<comment type="subcellular location">
    <subcellularLocation>
        <location evidence="1">Cell membrane</location>
        <topology evidence="1">Multi-pass membrane protein</topology>
    </subcellularLocation>
</comment>
<keyword evidence="3 6" id="KW-0812">Transmembrane</keyword>
<protein>
    <submittedName>
        <fullName evidence="8">RDD family protein</fullName>
    </submittedName>
</protein>
<organism evidence="8 9">
    <name type="scientific">Arenimonas fontis</name>
    <dbReference type="NCBI Taxonomy" id="2608255"/>
    <lineage>
        <taxon>Bacteria</taxon>
        <taxon>Pseudomonadati</taxon>
        <taxon>Pseudomonadota</taxon>
        <taxon>Gammaproteobacteria</taxon>
        <taxon>Lysobacterales</taxon>
        <taxon>Lysobacteraceae</taxon>
        <taxon>Arenimonas</taxon>
    </lineage>
</organism>
<dbReference type="Pfam" id="PF06271">
    <property type="entry name" value="RDD"/>
    <property type="match status" value="1"/>
</dbReference>
<evidence type="ECO:0000256" key="5">
    <source>
        <dbReference type="ARBA" id="ARBA00023136"/>
    </source>
</evidence>
<gene>
    <name evidence="8" type="ORF">F0415_10275</name>
</gene>
<evidence type="ECO:0000256" key="4">
    <source>
        <dbReference type="ARBA" id="ARBA00022989"/>
    </source>
</evidence>
<keyword evidence="4 6" id="KW-1133">Transmembrane helix</keyword>
<feature type="transmembrane region" description="Helical" evidence="6">
    <location>
        <begin position="12"/>
        <end position="30"/>
    </location>
</feature>
<dbReference type="EMBL" id="VUOD01000008">
    <property type="protein sequence ID" value="KAA2284271.1"/>
    <property type="molecule type" value="Genomic_DNA"/>
</dbReference>
<reference evidence="8 9" key="2">
    <citation type="submission" date="2019-09" db="EMBL/GenBank/DDBJ databases">
        <authorList>
            <person name="Mazur A."/>
        </authorList>
    </citation>
    <scope>NUCLEOTIDE SEQUENCE [LARGE SCALE GENOMIC DNA]</scope>
    <source>
        <strain evidence="8 9">3729k</strain>
    </source>
</reference>
<proteinExistence type="predicted"/>
<sequence length="229" mass="24693">MATPAGFWRRYAAYSLDAVAIALLALPLAWPRLKAAKLAYDAGLTALQMRLWELLDAAFRAGLDPGTQLLDWSRDPVLRAGLLDLAGVLAGAALATAACLMAVAALWFVAGEASPWQASPGKRALGLKVTTLAGERPGLLRVIGRFLAGLPSWLLLNLGHALAGWRKDKRALHDLIAGTRVMLADGAPVRMPRWARVWLGAQAVLFFAGVGWVLLNYLRLAWEVLRDAL</sequence>
<keyword evidence="9" id="KW-1185">Reference proteome</keyword>
<reference evidence="8 9" key="1">
    <citation type="submission" date="2019-09" db="EMBL/GenBank/DDBJ databases">
        <title>Arenimonas chukotkensis sp. nov., a bacterium isolated from Chukotka hot spring, Arctic region, Russia.</title>
        <authorList>
            <person name="Zayulina K.S."/>
            <person name="Prokofeva M.I."/>
            <person name="Elcheninov A.G."/>
            <person name="Novikov A."/>
            <person name="Kochetkova T.V."/>
            <person name="Kublanov I.V."/>
        </authorList>
    </citation>
    <scope>NUCLEOTIDE SEQUENCE [LARGE SCALE GENOMIC DNA]</scope>
    <source>
        <strain evidence="8 9">3729k</strain>
    </source>
</reference>
<dbReference type="PANTHER" id="PTHR36115">
    <property type="entry name" value="PROLINE-RICH ANTIGEN HOMOLOG-RELATED"/>
    <property type="match status" value="1"/>
</dbReference>
<dbReference type="PANTHER" id="PTHR36115:SF6">
    <property type="entry name" value="PROLINE-RICH ANTIGEN HOMOLOG"/>
    <property type="match status" value="1"/>
</dbReference>